<feature type="transmembrane region" description="Helical" evidence="6">
    <location>
        <begin position="395"/>
        <end position="417"/>
    </location>
</feature>
<evidence type="ECO:0000256" key="6">
    <source>
        <dbReference type="SAM" id="Phobius"/>
    </source>
</evidence>
<keyword evidence="3 6" id="KW-0812">Transmembrane</keyword>
<protein>
    <submittedName>
        <fullName evidence="7">Putative amino-acid permease C11D3.08c</fullName>
    </submittedName>
</protein>
<keyword evidence="8" id="KW-1185">Reference proteome</keyword>
<comment type="subcellular location">
    <subcellularLocation>
        <location evidence="1">Membrane</location>
        <topology evidence="1">Multi-pass membrane protein</topology>
    </subcellularLocation>
</comment>
<dbReference type="InterPro" id="IPR002293">
    <property type="entry name" value="AA/rel_permease1"/>
</dbReference>
<evidence type="ECO:0000256" key="2">
    <source>
        <dbReference type="ARBA" id="ARBA00022448"/>
    </source>
</evidence>
<feature type="transmembrane region" description="Helical" evidence="6">
    <location>
        <begin position="261"/>
        <end position="286"/>
    </location>
</feature>
<name>A0A8H6ZIJ3_9AGAR</name>
<feature type="transmembrane region" description="Helical" evidence="6">
    <location>
        <begin position="465"/>
        <end position="484"/>
    </location>
</feature>
<evidence type="ECO:0000256" key="4">
    <source>
        <dbReference type="ARBA" id="ARBA00022989"/>
    </source>
</evidence>
<feature type="transmembrane region" description="Helical" evidence="6">
    <location>
        <begin position="109"/>
        <end position="129"/>
    </location>
</feature>
<dbReference type="GO" id="GO:0016020">
    <property type="term" value="C:membrane"/>
    <property type="evidence" value="ECO:0007669"/>
    <property type="project" value="UniProtKB-SubCell"/>
</dbReference>
<proteinExistence type="predicted"/>
<dbReference type="Proteomes" id="UP000623467">
    <property type="component" value="Unassembled WGS sequence"/>
</dbReference>
<feature type="transmembrane region" description="Helical" evidence="6">
    <location>
        <begin position="228"/>
        <end position="249"/>
    </location>
</feature>
<sequence>MSESGHHESNDIVLLARLGYKQELKREFTPVELFGFGFSVSAIVPSVALGLLAPQWRLFLDDLGVQWATSSVFLMFIAMSMAELGSAAPTSGGLYYWTYKYSSPRSRNLLCWMVGYISTISYSTGVAGIDWSCATLIMAAAGIDSDGVFVPTIHQTFGVYCCVVVFHGFIASCATKVIARLQYTFIAINVALILVMIIALPAATSNDLKNSAKYAFGNFENITPWPNGYAFILSFLAPLWTIGGFDAGVHISEEAQNASIAVPWAIISVTGIGCLLGFAVQISLAFCMGTDTITILSNPVQQPMATILLNSFGKTGTLVIWAFIFIALFMCGVSLLTASSRQTFAFSRDGALPYSRFLYKINRYTGTPVRCVWLSAICAILLGLITFAGSEATAALFTLGVVGQYIAYSIPITARYLGGQNFKRGPFHLGLFSKPVAVVAVLWMWFMTVVLMFPTVPDPTAQTMNYTVVVMGGVSLLALGYYYFPKYGGVHWFKGPVSNVEVDDGSQTTDEKFDE</sequence>
<keyword evidence="5 6" id="KW-0472">Membrane</keyword>
<dbReference type="PIRSF" id="PIRSF006060">
    <property type="entry name" value="AA_transporter"/>
    <property type="match status" value="1"/>
</dbReference>
<comment type="caution">
    <text evidence="7">The sequence shown here is derived from an EMBL/GenBank/DDBJ whole genome shotgun (WGS) entry which is preliminary data.</text>
</comment>
<feature type="transmembrane region" description="Helical" evidence="6">
    <location>
        <begin position="73"/>
        <end position="97"/>
    </location>
</feature>
<dbReference type="AlphaFoldDB" id="A0A8H6ZIJ3"/>
<dbReference type="PANTHER" id="PTHR45649">
    <property type="entry name" value="AMINO-ACID PERMEASE BAT1"/>
    <property type="match status" value="1"/>
</dbReference>
<dbReference type="Pfam" id="PF13520">
    <property type="entry name" value="AA_permease_2"/>
    <property type="match status" value="1"/>
</dbReference>
<feature type="transmembrane region" description="Helical" evidence="6">
    <location>
        <begin position="183"/>
        <end position="203"/>
    </location>
</feature>
<feature type="transmembrane region" description="Helical" evidence="6">
    <location>
        <begin position="149"/>
        <end position="171"/>
    </location>
</feature>
<reference evidence="7" key="1">
    <citation type="submission" date="2020-05" db="EMBL/GenBank/DDBJ databases">
        <title>Mycena genomes resolve the evolution of fungal bioluminescence.</title>
        <authorList>
            <person name="Tsai I.J."/>
        </authorList>
    </citation>
    <scope>NUCLEOTIDE SEQUENCE</scope>
    <source>
        <strain evidence="7">160909Yilan</strain>
    </source>
</reference>
<evidence type="ECO:0000256" key="3">
    <source>
        <dbReference type="ARBA" id="ARBA00022692"/>
    </source>
</evidence>
<evidence type="ECO:0000256" key="1">
    <source>
        <dbReference type="ARBA" id="ARBA00004141"/>
    </source>
</evidence>
<dbReference type="Gene3D" id="1.20.1740.10">
    <property type="entry name" value="Amino acid/polyamine transporter I"/>
    <property type="match status" value="1"/>
</dbReference>
<dbReference type="EMBL" id="JACAZH010000001">
    <property type="protein sequence ID" value="KAF7376941.1"/>
    <property type="molecule type" value="Genomic_DNA"/>
</dbReference>
<feature type="transmembrane region" description="Helical" evidence="6">
    <location>
        <begin position="318"/>
        <end position="338"/>
    </location>
</feature>
<accession>A0A8H6ZIJ3</accession>
<evidence type="ECO:0000313" key="7">
    <source>
        <dbReference type="EMBL" id="KAF7376941.1"/>
    </source>
</evidence>
<feature type="transmembrane region" description="Helical" evidence="6">
    <location>
        <begin position="371"/>
        <end position="389"/>
    </location>
</feature>
<feature type="transmembrane region" description="Helical" evidence="6">
    <location>
        <begin position="33"/>
        <end position="53"/>
    </location>
</feature>
<dbReference type="PANTHER" id="PTHR45649:SF6">
    <property type="entry name" value="GABA-SPECIFIC PERMEASE"/>
    <property type="match status" value="1"/>
</dbReference>
<keyword evidence="4 6" id="KW-1133">Transmembrane helix</keyword>
<feature type="transmembrane region" description="Helical" evidence="6">
    <location>
        <begin position="429"/>
        <end position="453"/>
    </location>
</feature>
<evidence type="ECO:0000313" key="8">
    <source>
        <dbReference type="Proteomes" id="UP000623467"/>
    </source>
</evidence>
<organism evidence="7 8">
    <name type="scientific">Mycena sanguinolenta</name>
    <dbReference type="NCBI Taxonomy" id="230812"/>
    <lineage>
        <taxon>Eukaryota</taxon>
        <taxon>Fungi</taxon>
        <taxon>Dikarya</taxon>
        <taxon>Basidiomycota</taxon>
        <taxon>Agaricomycotina</taxon>
        <taxon>Agaricomycetes</taxon>
        <taxon>Agaricomycetidae</taxon>
        <taxon>Agaricales</taxon>
        <taxon>Marasmiineae</taxon>
        <taxon>Mycenaceae</taxon>
        <taxon>Mycena</taxon>
    </lineage>
</organism>
<gene>
    <name evidence="7" type="ORF">MSAN_00111900</name>
</gene>
<dbReference type="OrthoDB" id="4476201at2759"/>
<evidence type="ECO:0000256" key="5">
    <source>
        <dbReference type="ARBA" id="ARBA00023136"/>
    </source>
</evidence>
<keyword evidence="2" id="KW-0813">Transport</keyword>
<dbReference type="GO" id="GO:0022857">
    <property type="term" value="F:transmembrane transporter activity"/>
    <property type="evidence" value="ECO:0007669"/>
    <property type="project" value="InterPro"/>
</dbReference>